<feature type="transmembrane region" description="Helical" evidence="3">
    <location>
        <begin position="21"/>
        <end position="46"/>
    </location>
</feature>
<dbReference type="SUPFAM" id="SSF55811">
    <property type="entry name" value="Nudix"/>
    <property type="match status" value="1"/>
</dbReference>
<dbReference type="Pfam" id="PF00293">
    <property type="entry name" value="NUDIX"/>
    <property type="match status" value="1"/>
</dbReference>
<evidence type="ECO:0000256" key="3">
    <source>
        <dbReference type="SAM" id="Phobius"/>
    </source>
</evidence>
<organism evidence="5 6">
    <name type="scientific">Streptomyces zhaozhouensis</name>
    <dbReference type="NCBI Taxonomy" id="1300267"/>
    <lineage>
        <taxon>Bacteria</taxon>
        <taxon>Bacillati</taxon>
        <taxon>Actinomycetota</taxon>
        <taxon>Actinomycetes</taxon>
        <taxon>Kitasatosporales</taxon>
        <taxon>Streptomycetaceae</taxon>
        <taxon>Streptomyces</taxon>
    </lineage>
</organism>
<keyword evidence="6" id="KW-1185">Reference proteome</keyword>
<reference evidence="5 6" key="1">
    <citation type="submission" date="2017-09" db="EMBL/GenBank/DDBJ databases">
        <authorList>
            <person name="Ehlers B."/>
            <person name="Leendertz F.H."/>
        </authorList>
    </citation>
    <scope>NUCLEOTIDE SEQUENCE [LARGE SCALE GENOMIC DNA]</scope>
    <source>
        <strain evidence="5 6">CGMCC 4.7095</strain>
    </source>
</reference>
<evidence type="ECO:0000256" key="1">
    <source>
        <dbReference type="ARBA" id="ARBA00001946"/>
    </source>
</evidence>
<keyword evidence="3" id="KW-0812">Transmembrane</keyword>
<dbReference type="Gene3D" id="3.90.79.10">
    <property type="entry name" value="Nucleoside Triphosphate Pyrophosphohydrolase"/>
    <property type="match status" value="1"/>
</dbReference>
<protein>
    <submittedName>
        <fullName evidence="5">ADP-ribose pyrophosphatase YjhB, NUDIX family</fullName>
    </submittedName>
</protein>
<sequence length="634" mass="70306">MTPGPGKTWRGLTAFAARNAIPLMAVSLILTIQASSLFVAAVRAFATSYVGSFTQGILTTVAFGQITTATVQRARHNRRIGRIYETLNARVTRGQDLDCEELREAFLGLRLLAELRRSGWSTQVAATPSECGVFVLGYQYHGHAIEIFDFDSACLTELASRAAEDRGYRQLVLTHALSAFVPHGELDALASEIEAKAVVRFRVTSRFSEADVRLEHKIRATSRDRLTIVSTTSQTSDFLTGIIARNGRNLEKVEIAHVSPLAVSHPTLRRQSAGEARVPAAVKPEGQQIADPETDMLRRGVRIITGLDKLWNTLELPADTALCTVALTQAHPGVKIRALRNLTYLQIFPGRLDYADNLYRFGYELTDALLIARINGFLDRWTADRSERFPSRAAVAALTARSTSELARWLLAVPDAARKIADHREQLFSLLPEPTARNVAQEVLDRFSAGLAAVENAAVDPPGTGDSTRERMNQHRLFVRPARIDHAGPNVVIDNGNRPAHVSAGVVVRHGDRVLVVRKTKPPNEGRWSIPAGHCEWGESGLLAARRELHEEVGIETDALQLMFRGMLHEGQECRYGVADHLWFLFRHTTPEIPRILLSRSELEEYRWVDRTGLDDLTEKTPAFALLLRSVDAL</sequence>
<evidence type="ECO:0000256" key="2">
    <source>
        <dbReference type="ARBA" id="ARBA00022801"/>
    </source>
</evidence>
<evidence type="ECO:0000313" key="6">
    <source>
        <dbReference type="Proteomes" id="UP000219072"/>
    </source>
</evidence>
<keyword evidence="3" id="KW-1133">Transmembrane helix</keyword>
<dbReference type="PROSITE" id="PS51462">
    <property type="entry name" value="NUDIX"/>
    <property type="match status" value="1"/>
</dbReference>
<evidence type="ECO:0000259" key="4">
    <source>
        <dbReference type="PROSITE" id="PS51462"/>
    </source>
</evidence>
<accession>A0A286DXR6</accession>
<name>A0A286DXR6_9ACTN</name>
<dbReference type="PANTHER" id="PTHR43046:SF14">
    <property type="entry name" value="MUTT_NUDIX FAMILY PROTEIN"/>
    <property type="match status" value="1"/>
</dbReference>
<dbReference type="GO" id="GO:0016787">
    <property type="term" value="F:hydrolase activity"/>
    <property type="evidence" value="ECO:0007669"/>
    <property type="project" value="UniProtKB-KW"/>
</dbReference>
<keyword evidence="3" id="KW-0472">Membrane</keyword>
<evidence type="ECO:0000313" key="5">
    <source>
        <dbReference type="EMBL" id="SOD63420.1"/>
    </source>
</evidence>
<comment type="cofactor">
    <cofactor evidence="1">
        <name>Mg(2+)</name>
        <dbReference type="ChEBI" id="CHEBI:18420"/>
    </cofactor>
</comment>
<keyword evidence="2" id="KW-0378">Hydrolase</keyword>
<dbReference type="PANTHER" id="PTHR43046">
    <property type="entry name" value="GDP-MANNOSE MANNOSYL HYDROLASE"/>
    <property type="match status" value="1"/>
</dbReference>
<proteinExistence type="predicted"/>
<dbReference type="InterPro" id="IPR000086">
    <property type="entry name" value="NUDIX_hydrolase_dom"/>
</dbReference>
<dbReference type="InterPro" id="IPR015797">
    <property type="entry name" value="NUDIX_hydrolase-like_dom_sf"/>
</dbReference>
<feature type="transmembrane region" description="Helical" evidence="3">
    <location>
        <begin position="52"/>
        <end position="71"/>
    </location>
</feature>
<dbReference type="EMBL" id="OCNE01000010">
    <property type="protein sequence ID" value="SOD63420.1"/>
    <property type="molecule type" value="Genomic_DNA"/>
</dbReference>
<dbReference type="InterPro" id="IPR020084">
    <property type="entry name" value="NUDIX_hydrolase_CS"/>
</dbReference>
<dbReference type="AlphaFoldDB" id="A0A286DXR6"/>
<dbReference type="CDD" id="cd02883">
    <property type="entry name" value="NUDIX_Hydrolase"/>
    <property type="match status" value="1"/>
</dbReference>
<dbReference type="Proteomes" id="UP000219072">
    <property type="component" value="Unassembled WGS sequence"/>
</dbReference>
<dbReference type="PROSITE" id="PS00893">
    <property type="entry name" value="NUDIX_BOX"/>
    <property type="match status" value="1"/>
</dbReference>
<feature type="domain" description="Nudix hydrolase" evidence="4">
    <location>
        <begin position="499"/>
        <end position="631"/>
    </location>
</feature>
<gene>
    <name evidence="5" type="ORF">SAMN06297387_110152</name>
</gene>